<accession>A0A256FTV5</accession>
<evidence type="ECO:0000313" key="1">
    <source>
        <dbReference type="EMBL" id="OYR18297.1"/>
    </source>
</evidence>
<reference evidence="1 2" key="1">
    <citation type="submission" date="2017-07" db="EMBL/GenBank/DDBJ databases">
        <title>Phylogenetic study on the rhizospheric bacterium Ochrobactrum sp. A44.</title>
        <authorList>
            <person name="Krzyzanowska D.M."/>
            <person name="Ossowicki A."/>
            <person name="Rajewska M."/>
            <person name="Maciag T."/>
            <person name="Kaczynski Z."/>
            <person name="Czerwicka M."/>
            <person name="Jafra S."/>
        </authorList>
    </citation>
    <scope>NUCLEOTIDE SEQUENCE [LARGE SCALE GENOMIC DNA]</scope>
    <source>
        <strain evidence="1 2">PR17</strain>
    </source>
</reference>
<keyword evidence="2" id="KW-1185">Reference proteome</keyword>
<name>A0A256FTV5_9HYPH</name>
<protein>
    <submittedName>
        <fullName evidence="1">Uncharacterized protein</fullName>
    </submittedName>
</protein>
<dbReference type="Proteomes" id="UP000216345">
    <property type="component" value="Unassembled WGS sequence"/>
</dbReference>
<proteinExistence type="predicted"/>
<sequence length="139" mass="14918">MSFAIAAFPAAAENQTSYEGHYSNNNTAAILDANLVRKAEDRYSISLSTNVPIKENQPGCAGSIEGEINITGKTTTLSVANEGFNTKAKETAQNKRYCEISITFLNEYTMELQEVGGCSYYHGASCSFSGVVEHDASGI</sequence>
<dbReference type="AlphaFoldDB" id="A0A256FTV5"/>
<dbReference type="EMBL" id="NNRK01000015">
    <property type="protein sequence ID" value="OYR18297.1"/>
    <property type="molecule type" value="Genomic_DNA"/>
</dbReference>
<gene>
    <name evidence="1" type="ORF">CEV32_3379</name>
</gene>
<evidence type="ECO:0000313" key="2">
    <source>
        <dbReference type="Proteomes" id="UP000216345"/>
    </source>
</evidence>
<comment type="caution">
    <text evidence="1">The sequence shown here is derived from an EMBL/GenBank/DDBJ whole genome shotgun (WGS) entry which is preliminary data.</text>
</comment>
<organism evidence="1 2">
    <name type="scientific">Brucella rhizosphaerae</name>
    <dbReference type="NCBI Taxonomy" id="571254"/>
    <lineage>
        <taxon>Bacteria</taxon>
        <taxon>Pseudomonadati</taxon>
        <taxon>Pseudomonadota</taxon>
        <taxon>Alphaproteobacteria</taxon>
        <taxon>Hyphomicrobiales</taxon>
        <taxon>Brucellaceae</taxon>
        <taxon>Brucella/Ochrobactrum group</taxon>
        <taxon>Brucella</taxon>
    </lineage>
</organism>